<feature type="domain" description="N-acetyltransferase" evidence="1">
    <location>
        <begin position="1"/>
        <end position="86"/>
    </location>
</feature>
<dbReference type="Proteomes" id="UP001177140">
    <property type="component" value="Unassembled WGS sequence"/>
</dbReference>
<dbReference type="PROSITE" id="PS51186">
    <property type="entry name" value="GNAT"/>
    <property type="match status" value="1"/>
</dbReference>
<dbReference type="CDD" id="cd04301">
    <property type="entry name" value="NAT_SF"/>
    <property type="match status" value="1"/>
</dbReference>
<dbReference type="GO" id="GO:0016747">
    <property type="term" value="F:acyltransferase activity, transferring groups other than amino-acyl groups"/>
    <property type="evidence" value="ECO:0007669"/>
    <property type="project" value="InterPro"/>
</dbReference>
<evidence type="ECO:0000313" key="3">
    <source>
        <dbReference type="Proteomes" id="UP001177140"/>
    </source>
</evidence>
<keyword evidence="3" id="KW-1185">Reference proteome</keyword>
<sequence length="102" mass="11330">MFGKKARIGNVVVVKLARGQGVASRMVKFAIEIAKKKGVPQMFVKPDLDNELAQAPYKKMGFMTSNSSQSVVRRNDKDNLLVQENPSRHVARFVQVTPSSLN</sequence>
<dbReference type="EMBL" id="JAJJMA010145659">
    <property type="protein sequence ID" value="MCL7034454.1"/>
    <property type="molecule type" value="Genomic_DNA"/>
</dbReference>
<evidence type="ECO:0000313" key="2">
    <source>
        <dbReference type="EMBL" id="MCL7034454.1"/>
    </source>
</evidence>
<evidence type="ECO:0000259" key="1">
    <source>
        <dbReference type="PROSITE" id="PS51186"/>
    </source>
</evidence>
<dbReference type="InterPro" id="IPR016181">
    <property type="entry name" value="Acyl_CoA_acyltransferase"/>
</dbReference>
<protein>
    <recommendedName>
        <fullName evidence="1">N-acetyltransferase domain-containing protein</fullName>
    </recommendedName>
</protein>
<organism evidence="2 3">
    <name type="scientific">Papaver nudicaule</name>
    <name type="common">Iceland poppy</name>
    <dbReference type="NCBI Taxonomy" id="74823"/>
    <lineage>
        <taxon>Eukaryota</taxon>
        <taxon>Viridiplantae</taxon>
        <taxon>Streptophyta</taxon>
        <taxon>Embryophyta</taxon>
        <taxon>Tracheophyta</taxon>
        <taxon>Spermatophyta</taxon>
        <taxon>Magnoliopsida</taxon>
        <taxon>Ranunculales</taxon>
        <taxon>Papaveraceae</taxon>
        <taxon>Papaveroideae</taxon>
        <taxon>Papaver</taxon>
    </lineage>
</organism>
<dbReference type="PANTHER" id="PTHR47426:SF3">
    <property type="entry name" value="GCN5-RELATED N-ACETYLTRANSFERASE 6, CHLOROPLASTIC"/>
    <property type="match status" value="1"/>
</dbReference>
<dbReference type="PANTHER" id="PTHR47426">
    <property type="entry name" value="ACYL-COA N-ACYLTRANSFERASES (NAT) SUPERFAMILY PROTEIN"/>
    <property type="match status" value="1"/>
</dbReference>
<gene>
    <name evidence="2" type="ORF">MKW94_001738</name>
</gene>
<reference evidence="2" key="1">
    <citation type="submission" date="2022-03" db="EMBL/GenBank/DDBJ databases">
        <title>A functionally conserved STORR gene fusion in Papaver species that diverged 16.8 million years ago.</title>
        <authorList>
            <person name="Catania T."/>
        </authorList>
    </citation>
    <scope>NUCLEOTIDE SEQUENCE</scope>
    <source>
        <strain evidence="2">S-191538</strain>
    </source>
</reference>
<dbReference type="Pfam" id="PF00583">
    <property type="entry name" value="Acetyltransf_1"/>
    <property type="match status" value="1"/>
</dbReference>
<dbReference type="Gene3D" id="3.40.630.30">
    <property type="match status" value="1"/>
</dbReference>
<proteinExistence type="predicted"/>
<name>A0AA41SF01_PAPNU</name>
<dbReference type="InterPro" id="IPR000182">
    <property type="entry name" value="GNAT_dom"/>
</dbReference>
<dbReference type="AlphaFoldDB" id="A0AA41SF01"/>
<dbReference type="SUPFAM" id="SSF55729">
    <property type="entry name" value="Acyl-CoA N-acyltransferases (Nat)"/>
    <property type="match status" value="1"/>
</dbReference>
<comment type="caution">
    <text evidence="2">The sequence shown here is derived from an EMBL/GenBank/DDBJ whole genome shotgun (WGS) entry which is preliminary data.</text>
</comment>
<accession>A0AA41SF01</accession>